<dbReference type="PANTHER" id="PTHR13482:SF3">
    <property type="entry name" value="MICROPROCESSOR COMPLEX SUBUNIT DGCR8"/>
    <property type="match status" value="1"/>
</dbReference>
<dbReference type="STRING" id="51511.ENSCSAVP00000003148"/>
<dbReference type="Ensembl" id="ENSCSAVT00000003196.1">
    <property type="protein sequence ID" value="ENSCSAVP00000003148.1"/>
    <property type="gene ID" value="ENSCSAVG00000001870.1"/>
</dbReference>
<dbReference type="FunFam" id="3.30.160.20:FF:000021">
    <property type="entry name" value="Microprocessor complex subunit DGCR8"/>
    <property type="match status" value="1"/>
</dbReference>
<dbReference type="GO" id="GO:0070877">
    <property type="term" value="C:microprocessor complex"/>
    <property type="evidence" value="ECO:0007669"/>
    <property type="project" value="InterPro"/>
</dbReference>
<evidence type="ECO:0000256" key="1">
    <source>
        <dbReference type="PROSITE-ProRule" id="PRU00266"/>
    </source>
</evidence>
<dbReference type="PROSITE" id="PS50137">
    <property type="entry name" value="DS_RBD"/>
    <property type="match status" value="1"/>
</dbReference>
<dbReference type="InterPro" id="IPR040375">
    <property type="entry name" value="DGCR8"/>
</dbReference>
<dbReference type="Proteomes" id="UP000007875">
    <property type="component" value="Unassembled WGS sequence"/>
</dbReference>
<accession>H2YCV0</accession>
<dbReference type="Gene3D" id="3.30.160.20">
    <property type="match status" value="2"/>
</dbReference>
<dbReference type="HOGENOM" id="CLU_075323_0_0_1"/>
<reference evidence="5" key="1">
    <citation type="submission" date="2003-08" db="EMBL/GenBank/DDBJ databases">
        <authorList>
            <person name="Birren B."/>
            <person name="Nusbaum C."/>
            <person name="Abebe A."/>
            <person name="Abouelleil A."/>
            <person name="Adekoya E."/>
            <person name="Ait-zahra M."/>
            <person name="Allen N."/>
            <person name="Allen T."/>
            <person name="An P."/>
            <person name="Anderson M."/>
            <person name="Anderson S."/>
            <person name="Arachchi H."/>
            <person name="Armbruster J."/>
            <person name="Bachantsang P."/>
            <person name="Baldwin J."/>
            <person name="Barry A."/>
            <person name="Bayul T."/>
            <person name="Blitshsteyn B."/>
            <person name="Bloom T."/>
            <person name="Blye J."/>
            <person name="Boguslavskiy L."/>
            <person name="Borowsky M."/>
            <person name="Boukhgalter B."/>
            <person name="Brunache A."/>
            <person name="Butler J."/>
            <person name="Calixte N."/>
            <person name="Calvo S."/>
            <person name="Camarata J."/>
            <person name="Campo K."/>
            <person name="Chang J."/>
            <person name="Cheshatsang Y."/>
            <person name="Citroen M."/>
            <person name="Collymore A."/>
            <person name="Considine T."/>
            <person name="Cook A."/>
            <person name="Cooke P."/>
            <person name="Corum B."/>
            <person name="Cuomo C."/>
            <person name="David R."/>
            <person name="Dawoe T."/>
            <person name="Degray S."/>
            <person name="Dodge S."/>
            <person name="Dooley K."/>
            <person name="Dorje P."/>
            <person name="Dorjee K."/>
            <person name="Dorris L."/>
            <person name="Duffey N."/>
            <person name="Dupes A."/>
            <person name="Elkins T."/>
            <person name="Engels R."/>
            <person name="Erickson J."/>
            <person name="Farina A."/>
            <person name="Faro S."/>
            <person name="Ferreira P."/>
            <person name="Fischer H."/>
            <person name="Fitzgerald M."/>
            <person name="Foley K."/>
            <person name="Gage D."/>
            <person name="Galagan J."/>
            <person name="Gearin G."/>
            <person name="Gnerre S."/>
            <person name="Gnirke A."/>
            <person name="Goyette A."/>
            <person name="Graham J."/>
            <person name="Grandbois E."/>
            <person name="Gyaltsen K."/>
            <person name="Hafez N."/>
            <person name="Hagopian D."/>
            <person name="Hagos B."/>
            <person name="Hall J."/>
            <person name="Hatcher B."/>
            <person name="Heller A."/>
            <person name="Higgins H."/>
            <person name="Honan T."/>
            <person name="Horn A."/>
            <person name="Houde N."/>
            <person name="Hughes L."/>
            <person name="Hulme W."/>
            <person name="Husby E."/>
            <person name="Iliev I."/>
            <person name="Jaffe D."/>
            <person name="Jones C."/>
            <person name="Kamal M."/>
            <person name="Kamat A."/>
            <person name="Kamvysselis M."/>
            <person name="Karlsson E."/>
            <person name="Kells C."/>
            <person name="Kieu A."/>
            <person name="Kisner P."/>
            <person name="Kodira C."/>
            <person name="Kulbokas E."/>
            <person name="Labutti K."/>
            <person name="Lama D."/>
            <person name="Landers T."/>
            <person name="Leger J."/>
            <person name="Levine S."/>
            <person name="Lewis D."/>
            <person name="Lewis T."/>
            <person name="Lindblad-toh K."/>
            <person name="Liu X."/>
            <person name="Lokyitsang T."/>
            <person name="Lokyitsang Y."/>
            <person name="Lucien O."/>
            <person name="Lui A."/>
            <person name="Ma L.J."/>
            <person name="Mabbitt R."/>
            <person name="Macdonald J."/>
            <person name="Maclean C."/>
            <person name="Major J."/>
            <person name="Manning J."/>
            <person name="Marabella R."/>
            <person name="Maru K."/>
            <person name="Matthews C."/>
            <person name="Mauceli E."/>
            <person name="Mccarthy M."/>
            <person name="Mcdonough S."/>
            <person name="Mcghee T."/>
            <person name="Meldrim J."/>
            <person name="Meneus L."/>
            <person name="Mesirov J."/>
            <person name="Mihalev A."/>
            <person name="Mihova T."/>
            <person name="Mikkelsen T."/>
            <person name="Mlenga V."/>
            <person name="Moru K."/>
            <person name="Mozes J."/>
            <person name="Mulrain L."/>
            <person name="Munson G."/>
            <person name="Naylor J."/>
            <person name="Newes C."/>
            <person name="Nguyen C."/>
            <person name="Nguyen N."/>
            <person name="Nguyen T."/>
            <person name="Nicol R."/>
            <person name="Nielsen C."/>
            <person name="Nizzari M."/>
            <person name="Norbu C."/>
            <person name="Norbu N."/>
            <person name="O'donnell P."/>
            <person name="Okoawo O."/>
            <person name="O'leary S."/>
            <person name="Omotosho B."/>
            <person name="O'neill K."/>
            <person name="Osman S."/>
            <person name="Parker S."/>
            <person name="Perrin D."/>
            <person name="Phunkhang P."/>
            <person name="Piqani B."/>
            <person name="Purcell S."/>
            <person name="Rachupka T."/>
            <person name="Ramasamy U."/>
            <person name="Rameau R."/>
            <person name="Ray V."/>
            <person name="Raymond C."/>
            <person name="Retta R."/>
            <person name="Richardson S."/>
            <person name="Rise C."/>
            <person name="Rodriguez J."/>
            <person name="Rogers J."/>
            <person name="Rogov P."/>
            <person name="Rutman M."/>
            <person name="Schupbach R."/>
            <person name="Seaman C."/>
            <person name="Settipalli S."/>
            <person name="Sharpe T."/>
            <person name="Sheridan J."/>
            <person name="Sherpa N."/>
            <person name="Shi J."/>
            <person name="Smirnov S."/>
            <person name="Smith C."/>
            <person name="Sougnez C."/>
            <person name="Spencer B."/>
            <person name="Stalker J."/>
            <person name="Stange-thomann N."/>
            <person name="Stavropoulos S."/>
            <person name="Stetson K."/>
            <person name="Stone C."/>
            <person name="Stone S."/>
            <person name="Stubbs M."/>
            <person name="Talamas J."/>
            <person name="Tchuinga P."/>
            <person name="Tenzing P."/>
            <person name="Tesfaye S."/>
            <person name="Theodore J."/>
            <person name="Thoulutsang Y."/>
            <person name="Topham K."/>
            <person name="Towey S."/>
            <person name="Tsamla T."/>
            <person name="Tsomo N."/>
            <person name="Vallee D."/>
            <person name="Vassiliev H."/>
            <person name="Venkataraman V."/>
            <person name="Vinson J."/>
            <person name="Vo A."/>
            <person name="Wade C."/>
            <person name="Wang S."/>
            <person name="Wangchuk T."/>
            <person name="Wangdi T."/>
            <person name="Whittaker C."/>
            <person name="Wilkinson J."/>
            <person name="Wu Y."/>
            <person name="Wyman D."/>
            <person name="Yadav S."/>
            <person name="Yang S."/>
            <person name="Yang X."/>
            <person name="Yeager S."/>
            <person name="Yee E."/>
            <person name="Young G."/>
            <person name="Zainoun J."/>
            <person name="Zembeck L."/>
            <person name="Zimmer A."/>
            <person name="Zody M."/>
            <person name="Lander E."/>
        </authorList>
    </citation>
    <scope>NUCLEOTIDE SEQUENCE [LARGE SCALE GENOMIC DNA]</scope>
</reference>
<dbReference type="GO" id="GO:0020037">
    <property type="term" value="F:heme binding"/>
    <property type="evidence" value="ECO:0007669"/>
    <property type="project" value="InterPro"/>
</dbReference>
<sequence length="320" mass="36305">MLVFYLQLGPAKVITLSIPRDNDSEKPQRMTFTTSVKPMICILHEYAQSVLRTKPHYVFSTNEDASEPFEATIVLNEKQYGTASGINKKSAKNKAALLTMEMLVPGFKEQVENLQSDQSLEYFDEVSITDPRVYELCVHAGNYLPHQLLTECLKRNQGIADTNVQFDVQVGKAKMVEYKMTCGKHVVTGTAKNKKVGKQIASQQVLKLLHPDTQTWGELIQLYGTSVAEKRARKKNIEQEIFELKQRRNLDSGHKSFNAEDGKETDSNSQDKKNALAPNPELLSKLRDMMMDLEKKAKKRTGDDQDQPDKKRNKLLLIDV</sequence>
<feature type="region of interest" description="Disordered" evidence="2">
    <location>
        <begin position="252"/>
        <end position="320"/>
    </location>
</feature>
<dbReference type="GO" id="GO:0003725">
    <property type="term" value="F:double-stranded RNA binding"/>
    <property type="evidence" value="ECO:0007669"/>
    <property type="project" value="TreeGrafter"/>
</dbReference>
<dbReference type="OMA" id="KLRDMMM"/>
<feature type="compositionally biased region" description="Basic and acidic residues" evidence="2">
    <location>
        <begin position="252"/>
        <end position="274"/>
    </location>
</feature>
<proteinExistence type="predicted"/>
<dbReference type="CDD" id="cd19868">
    <property type="entry name" value="DSRM_DGCR8_rpt2"/>
    <property type="match status" value="1"/>
</dbReference>
<evidence type="ECO:0000313" key="5">
    <source>
        <dbReference type="Proteomes" id="UP000007875"/>
    </source>
</evidence>
<dbReference type="GeneTree" id="ENSGT00390000015977"/>
<dbReference type="GO" id="GO:0042802">
    <property type="term" value="F:identical protein binding"/>
    <property type="evidence" value="ECO:0007669"/>
    <property type="project" value="InterPro"/>
</dbReference>
<feature type="compositionally biased region" description="Basic and acidic residues" evidence="2">
    <location>
        <begin position="284"/>
        <end position="310"/>
    </location>
</feature>
<name>H2YCV0_CIOSA</name>
<dbReference type="GO" id="GO:0031053">
    <property type="term" value="P:primary miRNA processing"/>
    <property type="evidence" value="ECO:0007669"/>
    <property type="project" value="InterPro"/>
</dbReference>
<dbReference type="eggNOG" id="KOG4334">
    <property type="taxonomic scope" value="Eukaryota"/>
</dbReference>
<dbReference type="Pfam" id="PF00035">
    <property type="entry name" value="dsrm"/>
    <property type="match status" value="2"/>
</dbReference>
<dbReference type="GO" id="GO:0070878">
    <property type="term" value="F:primary miRNA binding"/>
    <property type="evidence" value="ECO:0007669"/>
    <property type="project" value="TreeGrafter"/>
</dbReference>
<reference evidence="4" key="2">
    <citation type="submission" date="2025-08" db="UniProtKB">
        <authorList>
            <consortium name="Ensembl"/>
        </authorList>
    </citation>
    <scope>IDENTIFICATION</scope>
</reference>
<feature type="domain" description="DRBM" evidence="3">
    <location>
        <begin position="38"/>
        <end position="105"/>
    </location>
</feature>
<evidence type="ECO:0000256" key="2">
    <source>
        <dbReference type="SAM" id="MobiDB-lite"/>
    </source>
</evidence>
<keyword evidence="1" id="KW-0694">RNA-binding</keyword>
<dbReference type="InParanoid" id="H2YCV0"/>
<evidence type="ECO:0000313" key="4">
    <source>
        <dbReference type="Ensembl" id="ENSCSAVP00000003148.1"/>
    </source>
</evidence>
<dbReference type="CDD" id="cd19867">
    <property type="entry name" value="DSRM_DGCR8_rpt1"/>
    <property type="match status" value="1"/>
</dbReference>
<dbReference type="SMART" id="SM00358">
    <property type="entry name" value="DSRM"/>
    <property type="match status" value="2"/>
</dbReference>
<dbReference type="PANTHER" id="PTHR13482">
    <property type="entry name" value="MICRORNA PROCESSOR COMPLEX SUBUNIT DGCR8"/>
    <property type="match status" value="1"/>
</dbReference>
<reference evidence="4" key="3">
    <citation type="submission" date="2025-09" db="UniProtKB">
        <authorList>
            <consortium name="Ensembl"/>
        </authorList>
    </citation>
    <scope>IDENTIFICATION</scope>
</reference>
<dbReference type="AlphaFoldDB" id="H2YCV0"/>
<keyword evidence="5" id="KW-1185">Reference proteome</keyword>
<organism evidence="4 5">
    <name type="scientific">Ciona savignyi</name>
    <name type="common">Pacific transparent sea squirt</name>
    <dbReference type="NCBI Taxonomy" id="51511"/>
    <lineage>
        <taxon>Eukaryota</taxon>
        <taxon>Metazoa</taxon>
        <taxon>Chordata</taxon>
        <taxon>Tunicata</taxon>
        <taxon>Ascidiacea</taxon>
        <taxon>Phlebobranchia</taxon>
        <taxon>Cionidae</taxon>
        <taxon>Ciona</taxon>
    </lineage>
</organism>
<dbReference type="SUPFAM" id="SSF54768">
    <property type="entry name" value="dsRNA-binding domain-like"/>
    <property type="match status" value="2"/>
</dbReference>
<dbReference type="InterPro" id="IPR014720">
    <property type="entry name" value="dsRBD_dom"/>
</dbReference>
<evidence type="ECO:0000259" key="3">
    <source>
        <dbReference type="PROSITE" id="PS50137"/>
    </source>
</evidence>
<protein>
    <recommendedName>
        <fullName evidence="3">DRBM domain-containing protein</fullName>
    </recommendedName>
</protein>